<feature type="domain" description="Miro" evidence="20">
    <location>
        <begin position="418"/>
        <end position="584"/>
    </location>
</feature>
<keyword evidence="7 17" id="KW-1000">Mitochondrion outer membrane</keyword>
<dbReference type="PROSITE" id="PS00018">
    <property type="entry name" value="EF_HAND_1"/>
    <property type="match status" value="2"/>
</dbReference>
<dbReference type="SUPFAM" id="SSF52540">
    <property type="entry name" value="P-loop containing nucleoside triphosphate hydrolases"/>
    <property type="match status" value="2"/>
</dbReference>
<evidence type="ECO:0000256" key="15">
    <source>
        <dbReference type="ARBA" id="ARBA00048778"/>
    </source>
</evidence>
<evidence type="ECO:0000256" key="14">
    <source>
        <dbReference type="ARBA" id="ARBA00047358"/>
    </source>
</evidence>
<dbReference type="CDD" id="cd01892">
    <property type="entry name" value="Miro2"/>
    <property type="match status" value="1"/>
</dbReference>
<keyword evidence="8 17" id="KW-0378">Hydrolase</keyword>
<comment type="similarity">
    <text evidence="2 17">Belongs to the mitochondrial Rho GTPase family.</text>
</comment>
<dbReference type="GO" id="GO:0005525">
    <property type="term" value="F:GTP binding"/>
    <property type="evidence" value="ECO:0007669"/>
    <property type="project" value="UniProtKB-KW"/>
</dbReference>
<dbReference type="GeneID" id="116957014"/>
<dbReference type="InterPro" id="IPR011992">
    <property type="entry name" value="EF-hand-dom_pair"/>
</dbReference>
<evidence type="ECO:0000256" key="12">
    <source>
        <dbReference type="ARBA" id="ARBA00023134"/>
    </source>
</evidence>
<keyword evidence="9 17" id="KW-0106">Calcium</keyword>
<dbReference type="GO" id="GO:0005741">
    <property type="term" value="C:mitochondrial outer membrane"/>
    <property type="evidence" value="ECO:0007669"/>
    <property type="project" value="UniProtKB-SubCell"/>
</dbReference>
<keyword evidence="11 17" id="KW-0496">Mitochondrion</keyword>
<dbReference type="InterPro" id="IPR020860">
    <property type="entry name" value="MIRO_dom"/>
</dbReference>
<dbReference type="FunFam" id="1.10.238.10:FF:000021">
    <property type="entry name" value="Mitochondrial Rho GTPase"/>
    <property type="match status" value="1"/>
</dbReference>
<dbReference type="Pfam" id="PF08355">
    <property type="entry name" value="EF_assoc_1"/>
    <property type="match status" value="1"/>
</dbReference>
<dbReference type="InterPro" id="IPR002048">
    <property type="entry name" value="EF_hand_dom"/>
</dbReference>
<organism evidence="21 22">
    <name type="scientific">Petromyzon marinus</name>
    <name type="common">Sea lamprey</name>
    <dbReference type="NCBI Taxonomy" id="7757"/>
    <lineage>
        <taxon>Eukaryota</taxon>
        <taxon>Metazoa</taxon>
        <taxon>Chordata</taxon>
        <taxon>Craniata</taxon>
        <taxon>Vertebrata</taxon>
        <taxon>Cyclostomata</taxon>
        <taxon>Hyperoartia</taxon>
        <taxon>Petromyzontiformes</taxon>
        <taxon>Petromyzontidae</taxon>
        <taxon>Petromyzon</taxon>
    </lineage>
</organism>
<protein>
    <recommendedName>
        <fullName evidence="17">Mitochondrial Rho GTPase</fullName>
        <ecNumber evidence="17">3.6.5.-</ecNumber>
    </recommendedName>
</protein>
<evidence type="ECO:0000256" key="6">
    <source>
        <dbReference type="ARBA" id="ARBA00022741"/>
    </source>
</evidence>
<comment type="catalytic activity">
    <reaction evidence="15">
        <text>ATP + H2O = ADP + phosphate + H(+)</text>
        <dbReference type="Rhea" id="RHEA:13065"/>
        <dbReference type="ChEBI" id="CHEBI:15377"/>
        <dbReference type="ChEBI" id="CHEBI:15378"/>
        <dbReference type="ChEBI" id="CHEBI:30616"/>
        <dbReference type="ChEBI" id="CHEBI:43474"/>
        <dbReference type="ChEBI" id="CHEBI:456216"/>
    </reaction>
    <physiologicalReaction direction="left-to-right" evidence="15">
        <dbReference type="Rhea" id="RHEA:13066"/>
    </physiologicalReaction>
</comment>
<dbReference type="FunFam" id="1.10.238.10:FF:000011">
    <property type="entry name" value="Mitochondrial Rho GTPase"/>
    <property type="match status" value="1"/>
</dbReference>
<evidence type="ECO:0000259" key="19">
    <source>
        <dbReference type="PROSITE" id="PS50222"/>
    </source>
</evidence>
<keyword evidence="13 17" id="KW-0472">Membrane</keyword>
<comment type="function">
    <text evidence="17">Atypical mitochondrial nucleoside-triphosphatase (NTPase) involved in mitochondrial trafficking. Probably involved in control of anterograde transport of mitochondria and their subcellular distribution. Can hydrolyze GTP, ATP and UTP.</text>
</comment>
<dbReference type="InterPro" id="IPR013566">
    <property type="entry name" value="EF_hand_assoc_1"/>
</dbReference>
<dbReference type="RefSeq" id="XP_032834817.1">
    <property type="nucleotide sequence ID" value="XM_032978926.1"/>
</dbReference>
<evidence type="ECO:0000256" key="3">
    <source>
        <dbReference type="ARBA" id="ARBA00022692"/>
    </source>
</evidence>
<dbReference type="KEGG" id="pmrn:116957014"/>
<dbReference type="PROSITE" id="PS50222">
    <property type="entry name" value="EF_HAND_2"/>
    <property type="match status" value="1"/>
</dbReference>
<keyword evidence="5" id="KW-0677">Repeat</keyword>
<evidence type="ECO:0000313" key="21">
    <source>
        <dbReference type="Proteomes" id="UP001318040"/>
    </source>
</evidence>
<comment type="catalytic activity">
    <reaction evidence="16">
        <text>GTP + H2O = GDP + phosphate + H(+)</text>
        <dbReference type="Rhea" id="RHEA:19669"/>
        <dbReference type="ChEBI" id="CHEBI:15377"/>
        <dbReference type="ChEBI" id="CHEBI:15378"/>
        <dbReference type="ChEBI" id="CHEBI:37565"/>
        <dbReference type="ChEBI" id="CHEBI:43474"/>
        <dbReference type="ChEBI" id="CHEBI:58189"/>
    </reaction>
    <physiologicalReaction direction="left-to-right" evidence="16">
        <dbReference type="Rhea" id="RHEA:19670"/>
    </physiologicalReaction>
</comment>
<evidence type="ECO:0000256" key="9">
    <source>
        <dbReference type="ARBA" id="ARBA00022837"/>
    </source>
</evidence>
<evidence type="ECO:0000256" key="13">
    <source>
        <dbReference type="ARBA" id="ARBA00023136"/>
    </source>
</evidence>
<evidence type="ECO:0000256" key="2">
    <source>
        <dbReference type="ARBA" id="ARBA00007981"/>
    </source>
</evidence>
<dbReference type="Gene3D" id="1.10.238.10">
    <property type="entry name" value="EF-hand"/>
    <property type="match status" value="2"/>
</dbReference>
<feature type="transmembrane region" description="Helical" evidence="18">
    <location>
        <begin position="682"/>
        <end position="704"/>
    </location>
</feature>
<evidence type="ECO:0000256" key="10">
    <source>
        <dbReference type="ARBA" id="ARBA00022989"/>
    </source>
</evidence>
<evidence type="ECO:0000256" key="5">
    <source>
        <dbReference type="ARBA" id="ARBA00022737"/>
    </source>
</evidence>
<dbReference type="SUPFAM" id="SSF47473">
    <property type="entry name" value="EF-hand"/>
    <property type="match status" value="1"/>
</dbReference>
<keyword evidence="21" id="KW-1185">Reference proteome</keyword>
<dbReference type="InterPro" id="IPR018247">
    <property type="entry name" value="EF_Hand_1_Ca_BS"/>
</dbReference>
<proteinExistence type="inferred from homology"/>
<keyword evidence="12 17" id="KW-0342">GTP-binding</keyword>
<dbReference type="SMART" id="SM00174">
    <property type="entry name" value="RHO"/>
    <property type="match status" value="1"/>
</dbReference>
<dbReference type="InterPro" id="IPR021181">
    <property type="entry name" value="Miro"/>
</dbReference>
<reference evidence="22" key="1">
    <citation type="submission" date="2025-08" db="UniProtKB">
        <authorList>
            <consortium name="RefSeq"/>
        </authorList>
    </citation>
    <scope>IDENTIFICATION</scope>
    <source>
        <tissue evidence="22">Sperm</tissue>
    </source>
</reference>
<keyword evidence="4" id="KW-0479">Metal-binding</keyword>
<dbReference type="FunFam" id="3.40.50.300:FF:000170">
    <property type="entry name" value="Mitochondrial Rho GTPase"/>
    <property type="match status" value="1"/>
</dbReference>
<evidence type="ECO:0000256" key="4">
    <source>
        <dbReference type="ARBA" id="ARBA00022723"/>
    </source>
</evidence>
<dbReference type="SMART" id="SM00054">
    <property type="entry name" value="EFh"/>
    <property type="match status" value="2"/>
</dbReference>
<dbReference type="PROSITE" id="PS51419">
    <property type="entry name" value="RAB"/>
    <property type="match status" value="1"/>
</dbReference>
<evidence type="ECO:0000259" key="20">
    <source>
        <dbReference type="PROSITE" id="PS51423"/>
    </source>
</evidence>
<dbReference type="Proteomes" id="UP001318040">
    <property type="component" value="Chromosome 3"/>
</dbReference>
<dbReference type="Pfam" id="PF00071">
    <property type="entry name" value="Ras"/>
    <property type="match status" value="1"/>
</dbReference>
<dbReference type="SMART" id="SM00173">
    <property type="entry name" value="RAS"/>
    <property type="match status" value="1"/>
</dbReference>
<dbReference type="PRINTS" id="PR00449">
    <property type="entry name" value="RASTRNSFRMNG"/>
</dbReference>
<evidence type="ECO:0000256" key="1">
    <source>
        <dbReference type="ARBA" id="ARBA00004200"/>
    </source>
</evidence>
<dbReference type="InterPro" id="IPR027417">
    <property type="entry name" value="P-loop_NTPase"/>
</dbReference>
<dbReference type="EC" id="3.6.5.-" evidence="17"/>
<dbReference type="PIRSF" id="PIRSF037488">
    <property type="entry name" value="Mt_Rho_GTPase"/>
    <property type="match status" value="1"/>
</dbReference>
<dbReference type="InterPro" id="IPR001806">
    <property type="entry name" value="Small_GTPase"/>
</dbReference>
<feature type="domain" description="Miro" evidence="20">
    <location>
        <begin position="4"/>
        <end position="170"/>
    </location>
</feature>
<comment type="catalytic activity">
    <reaction evidence="14">
        <text>UTP + H2O = UDP + phosphate + H(+)</text>
        <dbReference type="Rhea" id="RHEA:64900"/>
        <dbReference type="ChEBI" id="CHEBI:15377"/>
        <dbReference type="ChEBI" id="CHEBI:15378"/>
        <dbReference type="ChEBI" id="CHEBI:43474"/>
        <dbReference type="ChEBI" id="CHEBI:46398"/>
        <dbReference type="ChEBI" id="CHEBI:58223"/>
    </reaction>
    <physiologicalReaction direction="left-to-right" evidence="14">
        <dbReference type="Rhea" id="RHEA:64901"/>
    </physiologicalReaction>
</comment>
<dbReference type="InterPro" id="IPR013567">
    <property type="entry name" value="EF_hand_assoc_2"/>
</dbReference>
<keyword evidence="6 17" id="KW-0547">Nucleotide-binding</keyword>
<evidence type="ECO:0000256" key="8">
    <source>
        <dbReference type="ARBA" id="ARBA00022801"/>
    </source>
</evidence>
<gene>
    <name evidence="22" type="primary">LOC116957014</name>
</gene>
<evidence type="ECO:0000256" key="11">
    <source>
        <dbReference type="ARBA" id="ARBA00023128"/>
    </source>
</evidence>
<dbReference type="AlphaFoldDB" id="A0AAJ7XHY1"/>
<accession>A0AAJ7XHY1</accession>
<dbReference type="SMART" id="SM00175">
    <property type="entry name" value="RAB"/>
    <property type="match status" value="1"/>
</dbReference>
<dbReference type="PANTHER" id="PTHR46819:SF1">
    <property type="entry name" value="EF-HAND CALCIUM-BINDING DOMAIN-CONTAINING PROTEIN 7"/>
    <property type="match status" value="1"/>
</dbReference>
<evidence type="ECO:0000256" key="16">
    <source>
        <dbReference type="ARBA" id="ARBA00049117"/>
    </source>
</evidence>
<dbReference type="InterPro" id="IPR052266">
    <property type="entry name" value="Miro-EF-hand_domain"/>
</dbReference>
<sequence>MGVRKDVRILLLGEPKVGKTSLIMTLVSEEFPEEVPHRAEEITIPADVTPEKVPTHIVDYSDIEQTDEELQEEILRAHVVCVVYAVDDQDSIEKITSKWVPLINETVGKDGRIPIILVGNKTDLVEQSSMEAILPIMNQYSDIEACVECSARVLRNISEVFYYAQKAVLHPTGPLYSPEEKQLRPGCVKALTRIFRISDQDNDGLLNDTEINYFQKTCYKSPLAPHTLEDVKNVVRKNTTNGVLGGALTLEGFLFLHTLFVQRGRHETTWTALRRFGYDEGLDLTDEYLYPSLKVPSDCTTELNHHAYNFLQRIFEKHDLDRDGALSLEELKELFGVFPYMPWGPDVNHTVLTNERGWITQQGYLAQWTLTAYLDVHRCLEYLGHLGYPLLADQPSQASAITVTRDKKLDLMKKQTQRNAFLCNVFGVRGAGKSAFLQAFLGKNLSRQKRIREEHRSLYAINALSIYGHDKYLLMHEIDTDSEFLASGDVRCDVACLLYNVDDPHSFEYCARIFKQHFLDSRVPCVVVATKSDLGAVKQLHGLSPAEFCRKHRLPLPAPFTPGVGDAETPCRDIFLKLLTVAIYPHSQLDCLCNCNKCTLCVCQNLLGSALLRGLRSRLVASLRSRLWDCLEELGVIVLSSGERRGPPHQVHAVALGEGSAFLGVSLPRRHWQECEARGSSVWLRASIGAAMIALLGLGVYRALVRTQR</sequence>
<feature type="domain" description="EF-hand" evidence="19">
    <location>
        <begin position="306"/>
        <end position="341"/>
    </location>
</feature>
<keyword evidence="3 18" id="KW-0812">Transmembrane</keyword>
<dbReference type="PROSITE" id="PS51423">
    <property type="entry name" value="MIRO"/>
    <property type="match status" value="2"/>
</dbReference>
<dbReference type="CDD" id="cd01893">
    <property type="entry name" value="Miro1"/>
    <property type="match status" value="1"/>
</dbReference>
<evidence type="ECO:0000256" key="17">
    <source>
        <dbReference type="PIRNR" id="PIRNR037488"/>
    </source>
</evidence>
<dbReference type="GO" id="GO:0005509">
    <property type="term" value="F:calcium ion binding"/>
    <property type="evidence" value="ECO:0007669"/>
    <property type="project" value="InterPro"/>
</dbReference>
<dbReference type="GO" id="GO:0003924">
    <property type="term" value="F:GTPase activity"/>
    <property type="evidence" value="ECO:0007669"/>
    <property type="project" value="InterPro"/>
</dbReference>
<evidence type="ECO:0000256" key="7">
    <source>
        <dbReference type="ARBA" id="ARBA00022787"/>
    </source>
</evidence>
<dbReference type="GO" id="GO:0007005">
    <property type="term" value="P:mitochondrion organization"/>
    <property type="evidence" value="ECO:0007669"/>
    <property type="project" value="InterPro"/>
</dbReference>
<dbReference type="PANTHER" id="PTHR46819">
    <property type="entry name" value="EF-HAND CALCIUM-BINDING DOMAIN-CONTAINING PROTEIN 7"/>
    <property type="match status" value="1"/>
</dbReference>
<evidence type="ECO:0000256" key="18">
    <source>
        <dbReference type="SAM" id="Phobius"/>
    </source>
</evidence>
<evidence type="ECO:0000313" key="22">
    <source>
        <dbReference type="RefSeq" id="XP_032834817.1"/>
    </source>
</evidence>
<dbReference type="Pfam" id="PF08356">
    <property type="entry name" value="EF_assoc_2"/>
    <property type="match status" value="1"/>
</dbReference>
<dbReference type="Gene3D" id="3.40.50.300">
    <property type="entry name" value="P-loop containing nucleotide triphosphate hydrolases"/>
    <property type="match status" value="2"/>
</dbReference>
<name>A0AAJ7XHY1_PETMA</name>
<comment type="subcellular location">
    <subcellularLocation>
        <location evidence="1 17">Mitochondrion outer membrane</location>
        <topology evidence="1 17">Single-pass type IV membrane protein</topology>
    </subcellularLocation>
</comment>
<keyword evidence="10 18" id="KW-1133">Transmembrane helix</keyword>